<protein>
    <recommendedName>
        <fullName evidence="5">Protein kinase domain-containing protein</fullName>
    </recommendedName>
</protein>
<evidence type="ECO:0000256" key="2">
    <source>
        <dbReference type="SAM" id="MobiDB-lite"/>
    </source>
</evidence>
<gene>
    <name evidence="3" type="ORF">ACA1_295480</name>
</gene>
<reference evidence="3 4" key="1">
    <citation type="journal article" date="2013" name="Genome Biol.">
        <title>Genome of Acanthamoeba castellanii highlights extensive lateral gene transfer and early evolution of tyrosine kinase signaling.</title>
        <authorList>
            <person name="Clarke M."/>
            <person name="Lohan A.J."/>
            <person name="Liu B."/>
            <person name="Lagkouvardos I."/>
            <person name="Roy S."/>
            <person name="Zafar N."/>
            <person name="Bertelli C."/>
            <person name="Schilde C."/>
            <person name="Kianianmomeni A."/>
            <person name="Burglin T.R."/>
            <person name="Frech C."/>
            <person name="Turcotte B."/>
            <person name="Kopec K.O."/>
            <person name="Synnott J.M."/>
            <person name="Choo C."/>
            <person name="Paponov I."/>
            <person name="Finkler A."/>
            <person name="Soon Heng Tan C."/>
            <person name="Hutchins A.P."/>
            <person name="Weinmeier T."/>
            <person name="Rattei T."/>
            <person name="Chu J.S."/>
            <person name="Gimenez G."/>
            <person name="Irimia M."/>
            <person name="Rigden D.J."/>
            <person name="Fitzpatrick D.A."/>
            <person name="Lorenzo-Morales J."/>
            <person name="Bateman A."/>
            <person name="Chiu C.H."/>
            <person name="Tang P."/>
            <person name="Hegemann P."/>
            <person name="Fromm H."/>
            <person name="Raoult D."/>
            <person name="Greub G."/>
            <person name="Miranda-Saavedra D."/>
            <person name="Chen N."/>
            <person name="Nash P."/>
            <person name="Ginger M.L."/>
            <person name="Horn M."/>
            <person name="Schaap P."/>
            <person name="Caler L."/>
            <person name="Loftus B."/>
        </authorList>
    </citation>
    <scope>NUCLEOTIDE SEQUENCE [LARGE SCALE GENOMIC DNA]</scope>
    <source>
        <strain evidence="3 4">Neff</strain>
    </source>
</reference>
<dbReference type="InterPro" id="IPR017441">
    <property type="entry name" value="Protein_kinase_ATP_BS"/>
</dbReference>
<feature type="binding site" evidence="1">
    <location>
        <position position="216"/>
    </location>
    <ligand>
        <name>ATP</name>
        <dbReference type="ChEBI" id="CHEBI:30616"/>
    </ligand>
</feature>
<keyword evidence="4" id="KW-1185">Reference proteome</keyword>
<proteinExistence type="predicted"/>
<evidence type="ECO:0008006" key="5">
    <source>
        <dbReference type="Google" id="ProtNLM"/>
    </source>
</evidence>
<feature type="compositionally biased region" description="Basic and acidic residues" evidence="2">
    <location>
        <begin position="240"/>
        <end position="254"/>
    </location>
</feature>
<dbReference type="EMBL" id="KB007805">
    <property type="protein sequence ID" value="ELR25462.1"/>
    <property type="molecule type" value="Genomic_DNA"/>
</dbReference>
<dbReference type="PROSITE" id="PS00107">
    <property type="entry name" value="PROTEIN_KINASE_ATP"/>
    <property type="match status" value="1"/>
</dbReference>
<accession>L8HJS6</accession>
<dbReference type="Proteomes" id="UP000011083">
    <property type="component" value="Unassembled WGS sequence"/>
</dbReference>
<feature type="region of interest" description="Disordered" evidence="2">
    <location>
        <begin position="12"/>
        <end position="39"/>
    </location>
</feature>
<evidence type="ECO:0000256" key="1">
    <source>
        <dbReference type="PROSITE-ProRule" id="PRU10141"/>
    </source>
</evidence>
<organism evidence="3 4">
    <name type="scientific">Acanthamoeba castellanii (strain ATCC 30010 / Neff)</name>
    <dbReference type="NCBI Taxonomy" id="1257118"/>
    <lineage>
        <taxon>Eukaryota</taxon>
        <taxon>Amoebozoa</taxon>
        <taxon>Discosea</taxon>
        <taxon>Longamoebia</taxon>
        <taxon>Centramoebida</taxon>
        <taxon>Acanthamoebidae</taxon>
        <taxon>Acanthamoeba</taxon>
    </lineage>
</organism>
<evidence type="ECO:0000313" key="3">
    <source>
        <dbReference type="EMBL" id="ELR25462.1"/>
    </source>
</evidence>
<dbReference type="GO" id="GO:0005524">
    <property type="term" value="F:ATP binding"/>
    <property type="evidence" value="ECO:0007669"/>
    <property type="project" value="UniProtKB-UniRule"/>
</dbReference>
<dbReference type="InterPro" id="IPR011009">
    <property type="entry name" value="Kinase-like_dom_sf"/>
</dbReference>
<dbReference type="GeneID" id="14926520"/>
<dbReference type="AlphaFoldDB" id="L8HJS6"/>
<dbReference type="KEGG" id="acan:ACA1_295480"/>
<sequence>MEKATQPYLFALGPRIPHGLPPQDRTSPPDDSSALGSIPTEHGQHLAFWPWRGPVAGWDLRVRLALMEAYLNATDAPRGHHEVGHAGVIRGIWSDNSTDEEPYPTGDTFAATFGDVLANPGIQASYSGSGRSAASAFVPLGPLRVLILASTESDCEMLQSVGEGMLFQEDHSLASADLCRWIIDFKEDQLGDQVGIGSYGAVYKGRRKGVALAVKKFIKQKLAQLRMPPRWPSSPSSPQYRDRASEAVEPAGRELEREGADFGFASFKEENDGIDNELLAYLEQTISK</sequence>
<dbReference type="Gene3D" id="3.30.200.20">
    <property type="entry name" value="Phosphorylase Kinase, domain 1"/>
    <property type="match status" value="1"/>
</dbReference>
<dbReference type="SUPFAM" id="SSF56112">
    <property type="entry name" value="Protein kinase-like (PK-like)"/>
    <property type="match status" value="1"/>
</dbReference>
<dbReference type="RefSeq" id="XP_004368217.1">
    <property type="nucleotide sequence ID" value="XM_004368160.1"/>
</dbReference>
<evidence type="ECO:0000313" key="4">
    <source>
        <dbReference type="Proteomes" id="UP000011083"/>
    </source>
</evidence>
<name>L8HJS6_ACACF</name>
<keyword evidence="1" id="KW-0547">Nucleotide-binding</keyword>
<dbReference type="VEuPathDB" id="AmoebaDB:ACA1_295480"/>
<feature type="region of interest" description="Disordered" evidence="2">
    <location>
        <begin position="228"/>
        <end position="254"/>
    </location>
</feature>
<keyword evidence="1" id="KW-0067">ATP-binding</keyword>